<proteinExistence type="predicted"/>
<keyword evidence="3" id="KW-0347">Helicase</keyword>
<protein>
    <submittedName>
        <fullName evidence="10">ATPase</fullName>
    </submittedName>
</protein>
<reference evidence="10 11" key="1">
    <citation type="submission" date="2018-01" db="EMBL/GenBank/DDBJ databases">
        <title>The draft genome sequence of Cohaesibacter sp. H1304.</title>
        <authorList>
            <person name="Wang N.-N."/>
            <person name="Du Z.-J."/>
        </authorList>
    </citation>
    <scope>NUCLEOTIDE SEQUENCE [LARGE SCALE GENOMIC DNA]</scope>
    <source>
        <strain evidence="10 11">H1304</strain>
    </source>
</reference>
<organism evidence="10 11">
    <name type="scientific">Cohaesibacter celericrescens</name>
    <dbReference type="NCBI Taxonomy" id="2067669"/>
    <lineage>
        <taxon>Bacteria</taxon>
        <taxon>Pseudomonadati</taxon>
        <taxon>Pseudomonadota</taxon>
        <taxon>Alphaproteobacteria</taxon>
        <taxon>Hyphomicrobiales</taxon>
        <taxon>Cohaesibacteraceae</taxon>
    </lineage>
</organism>
<dbReference type="GO" id="GO:0005524">
    <property type="term" value="F:ATP binding"/>
    <property type="evidence" value="ECO:0007669"/>
    <property type="project" value="UniProtKB-KW"/>
</dbReference>
<dbReference type="InterPro" id="IPR002789">
    <property type="entry name" value="HerA_central"/>
</dbReference>
<dbReference type="AlphaFoldDB" id="A0A2N5XQC0"/>
<evidence type="ECO:0000313" key="11">
    <source>
        <dbReference type="Proteomes" id="UP000234881"/>
    </source>
</evidence>
<dbReference type="InterPro" id="IPR033186">
    <property type="entry name" value="HerA_C"/>
</dbReference>
<dbReference type="Pfam" id="PF05872">
    <property type="entry name" value="HerA_C"/>
    <property type="match status" value="1"/>
</dbReference>
<dbReference type="GO" id="GO:0004386">
    <property type="term" value="F:helicase activity"/>
    <property type="evidence" value="ECO:0007669"/>
    <property type="project" value="UniProtKB-KW"/>
</dbReference>
<keyword evidence="11" id="KW-1185">Reference proteome</keyword>
<feature type="domain" description="Helicase HerA-like C-terminal" evidence="9">
    <location>
        <begin position="452"/>
        <end position="530"/>
    </location>
</feature>
<name>A0A2N5XQC0_9HYPH</name>
<evidence type="ECO:0000256" key="4">
    <source>
        <dbReference type="ARBA" id="ARBA00022840"/>
    </source>
</evidence>
<evidence type="ECO:0000256" key="3">
    <source>
        <dbReference type="ARBA" id="ARBA00022806"/>
    </source>
</evidence>
<dbReference type="InterPro" id="IPR008571">
    <property type="entry name" value="HerA-like"/>
</dbReference>
<evidence type="ECO:0000313" key="10">
    <source>
        <dbReference type="EMBL" id="PLW76647.1"/>
    </source>
</evidence>
<evidence type="ECO:0000256" key="7">
    <source>
        <dbReference type="SAM" id="MobiDB-lite"/>
    </source>
</evidence>
<dbReference type="PANTHER" id="PTHR42957:SF1">
    <property type="entry name" value="HELICASE MJ1565-RELATED"/>
    <property type="match status" value="1"/>
</dbReference>
<keyword evidence="2" id="KW-0378">Hydrolase</keyword>
<dbReference type="GO" id="GO:0003677">
    <property type="term" value="F:DNA binding"/>
    <property type="evidence" value="ECO:0007669"/>
    <property type="project" value="UniProtKB-KW"/>
</dbReference>
<dbReference type="Pfam" id="PF01935">
    <property type="entry name" value="DUF87"/>
    <property type="match status" value="1"/>
</dbReference>
<feature type="domain" description="Helicase HerA central" evidence="8">
    <location>
        <begin position="132"/>
        <end position="292"/>
    </location>
</feature>
<dbReference type="Gene3D" id="3.40.50.300">
    <property type="entry name" value="P-loop containing nucleotide triphosphate hydrolases"/>
    <property type="match status" value="2"/>
</dbReference>
<evidence type="ECO:0000259" key="9">
    <source>
        <dbReference type="Pfam" id="PF05872"/>
    </source>
</evidence>
<evidence type="ECO:0000256" key="1">
    <source>
        <dbReference type="ARBA" id="ARBA00022741"/>
    </source>
</evidence>
<feature type="region of interest" description="Disordered" evidence="7">
    <location>
        <begin position="562"/>
        <end position="602"/>
    </location>
</feature>
<gene>
    <name evidence="10" type="ORF">C0081_13630</name>
</gene>
<dbReference type="Proteomes" id="UP000234881">
    <property type="component" value="Unassembled WGS sequence"/>
</dbReference>
<dbReference type="SUPFAM" id="SSF52540">
    <property type="entry name" value="P-loop containing nucleoside triphosphate hydrolases"/>
    <property type="match status" value="1"/>
</dbReference>
<evidence type="ECO:0000256" key="6">
    <source>
        <dbReference type="ARBA" id="ARBA00023235"/>
    </source>
</evidence>
<dbReference type="OrthoDB" id="9806951at2"/>
<dbReference type="RefSeq" id="WP_101534414.1">
    <property type="nucleotide sequence ID" value="NZ_PKUQ01000023.1"/>
</dbReference>
<evidence type="ECO:0000256" key="2">
    <source>
        <dbReference type="ARBA" id="ARBA00022801"/>
    </source>
</evidence>
<keyword evidence="5" id="KW-0238">DNA-binding</keyword>
<dbReference type="InterPro" id="IPR027417">
    <property type="entry name" value="P-loop_NTPase"/>
</dbReference>
<keyword evidence="1" id="KW-0547">Nucleotide-binding</keyword>
<comment type="caution">
    <text evidence="10">The sequence shown here is derived from an EMBL/GenBank/DDBJ whole genome shotgun (WGS) entry which is preliminary data.</text>
</comment>
<keyword evidence="4" id="KW-0067">ATP-binding</keyword>
<dbReference type="GO" id="GO:0016787">
    <property type="term" value="F:hydrolase activity"/>
    <property type="evidence" value="ECO:0007669"/>
    <property type="project" value="UniProtKB-KW"/>
</dbReference>
<evidence type="ECO:0000259" key="8">
    <source>
        <dbReference type="Pfam" id="PF01935"/>
    </source>
</evidence>
<evidence type="ECO:0000256" key="5">
    <source>
        <dbReference type="ARBA" id="ARBA00023125"/>
    </source>
</evidence>
<accession>A0A2N5XQC0</accession>
<dbReference type="PANTHER" id="PTHR42957">
    <property type="entry name" value="HELICASE MJ1565-RELATED"/>
    <property type="match status" value="1"/>
</dbReference>
<keyword evidence="6" id="KW-0413">Isomerase</keyword>
<dbReference type="EMBL" id="PKUQ01000023">
    <property type="protein sequence ID" value="PLW76647.1"/>
    <property type="molecule type" value="Genomic_DNA"/>
</dbReference>
<sequence>MKNDESYLGDVQDVSGTTVSIAMSIKSLTGFVYIDGQGYRAGQIGSFVRIPIGFDNLFGIVSQVGASAVPENRKDFSEGNRWMTIQLIGEGPRNGSFQRGLSQYPTIGDKVHLVSERELKGIYGQPDKPYFVRLGHISNAESIPALVDVNKLITRHSAVVGTTGSGKSTTVASLMNALSDTKNYPAARIVMLDIHGEYGQALKERANIFKISAGSRGMASEKKLLLPFWALSFEELCLVAFGEFGNEKDKNIVMERVYQYKLKSLIKHPRKGVTKDTLSVDSPVPFSLHDLWLELFIDTFGTYHNPKGRVGDPRSNLAYELGADGKELKGDPYRGIPPTFKSVVTDAGEDKINWLPGLLGLGKQVLLLGTKLRIPRYNFIFSPDHFLPASDGKIPTDVDELLKDWLGSDNPISILDLSGVPADTLQTTIGVMLRLIYDAIFWARDLSQGGRHRPLLIVMEEAHIYLNDATKNMASSIVQRIVKEGRKYGIGAMIVSQRPSEIDPTVLSQCGTFFALRLTNASDRSHIASAMSDNLDGLTGMLPILRTGEAIILGESVKLPMRTTIEPPPKDRRPDSQDPIVYDEVSLDETESPGGWGIKNETNPRYDEIVEAWRAQDPKVSKVVKAKK</sequence>